<accession>Q3JJ15</accession>
<reference evidence="2 3" key="1">
    <citation type="submission" date="2005-09" db="EMBL/GenBank/DDBJ databases">
        <authorList>
            <person name="Woods D.E."/>
            <person name="Nierman W.C."/>
        </authorList>
    </citation>
    <scope>NUCLEOTIDE SEQUENCE [LARGE SCALE GENOMIC DNA]</scope>
    <source>
        <strain evidence="2 3">1710b</strain>
    </source>
</reference>
<dbReference type="AlphaFoldDB" id="Q3JJ15"/>
<proteinExistence type="predicted"/>
<organism evidence="2 3">
    <name type="scientific">Burkholderia pseudomallei (strain 1710b)</name>
    <dbReference type="NCBI Taxonomy" id="320372"/>
    <lineage>
        <taxon>Bacteria</taxon>
        <taxon>Pseudomonadati</taxon>
        <taxon>Pseudomonadota</taxon>
        <taxon>Betaproteobacteria</taxon>
        <taxon>Burkholderiales</taxon>
        <taxon>Burkholderiaceae</taxon>
        <taxon>Burkholderia</taxon>
        <taxon>pseudomallei group</taxon>
    </lineage>
</organism>
<dbReference type="Proteomes" id="UP000002700">
    <property type="component" value="Chromosome II"/>
</dbReference>
<sequence>MADRRAPAFAGERGGPAARFGRCPCPCPRSCSRRAPFRVRPFRIDGAAPPRATRPASDAARRFITPSLLREQHVQLNHDIRRERERYPAIAAVPRDQQTIAVRLLLDRHQRVACRHEAPAVRQSARLLDRHRCPRVRQFLDQLAELVRRQRHRMLAERERDLVLRRPCDVQRKRAVRGLRRRHGRGGLGLDHRPVALGLRGERLRCCLVARRARGGGLGGRALGRGLLEQRLGRILVGRRLSGGLLCGGAIGGGLRGERFGRGLGVGGLLGRARLGSRAVRRRLGGGVLRGGAIGLGLRGGLLRRRPIGGGLLRERLRLRLVGGGLLGRVFGRGALGGRLRGERLGRGLLGRRSSRRLLGCGALRRRLGHRVLGGRALRRCLGDERFGRGFVRRRPRCRVFGGSAIRRRLRGERLGGGFVFGRLRRRCVGRAALARGTFRRVAIAGGPGGERLGRRFVRGRLRRRSLGGGALRRRLHRERLGRGLVGDRLRGGRFGRGLDGCGLPGERVGGFLVGGRLGGEGFERRLLDGHAGGLRVFLGGCFEGGLRGGLVRGGGCGGVPSSARDFAHRADELIEAAVERIDLIVQVHACILYVRPAILPAGLMRIRTSHVTKCWRCGARRSARRRRERRWRFGHASAMFRRRRCARAGRIERTGPPARSAPARVRTPRAVGAQRR</sequence>
<dbReference type="EMBL" id="CP000125">
    <property type="protein sequence ID" value="ABA51554.1"/>
    <property type="molecule type" value="Genomic_DNA"/>
</dbReference>
<name>Q3JJ15_BURP1</name>
<gene>
    <name evidence="2" type="ordered locus">BURPS1710b_A1281</name>
</gene>
<evidence type="ECO:0000313" key="2">
    <source>
        <dbReference type="EMBL" id="ABA51554.1"/>
    </source>
</evidence>
<protein>
    <submittedName>
        <fullName evidence="2">Uncharacterized protein</fullName>
    </submittedName>
</protein>
<evidence type="ECO:0000313" key="3">
    <source>
        <dbReference type="Proteomes" id="UP000002700"/>
    </source>
</evidence>
<dbReference type="KEGG" id="bpm:BURPS1710b_A1281"/>
<evidence type="ECO:0000256" key="1">
    <source>
        <dbReference type="SAM" id="MobiDB-lite"/>
    </source>
</evidence>
<feature type="region of interest" description="Disordered" evidence="1">
    <location>
        <begin position="652"/>
        <end position="677"/>
    </location>
</feature>
<dbReference type="EnsemblBacteria" id="ABA51554">
    <property type="protein sequence ID" value="ABA51554"/>
    <property type="gene ID" value="BURPS1710b_A1281"/>
</dbReference>
<dbReference type="HOGENOM" id="CLU_405815_0_0_4"/>